<organism evidence="1 2">
    <name type="scientific">Endozoicomonas montiporae</name>
    <dbReference type="NCBI Taxonomy" id="1027273"/>
    <lineage>
        <taxon>Bacteria</taxon>
        <taxon>Pseudomonadati</taxon>
        <taxon>Pseudomonadota</taxon>
        <taxon>Gammaproteobacteria</taxon>
        <taxon>Oceanospirillales</taxon>
        <taxon>Endozoicomonadaceae</taxon>
        <taxon>Endozoicomonas</taxon>
    </lineage>
</organism>
<proteinExistence type="predicted"/>
<protein>
    <submittedName>
        <fullName evidence="1">Uncharacterized protein</fullName>
    </submittedName>
</protein>
<name>A0A081MYL0_9GAMM</name>
<comment type="caution">
    <text evidence="1">The sequence shown here is derived from an EMBL/GenBank/DDBJ whole genome shotgun (WGS) entry which is preliminary data.</text>
</comment>
<dbReference type="Proteomes" id="UP000028006">
    <property type="component" value="Unassembled WGS sequence"/>
</dbReference>
<dbReference type="EMBL" id="JOKG01000009">
    <property type="protein sequence ID" value="KEQ11283.1"/>
    <property type="molecule type" value="Genomic_DNA"/>
</dbReference>
<sequence>MAGIDISQLPPLDVVEQVDYEEVRSDTVKRAGLENNSPSDPAYRTASATAYREVNYRQDANEQALGLSLAFAKGPELDHIGVTYHRTPRLAGELDDDYRSRIQEAPESLSVAGPDGAYRYFARSAHPDVKGA</sequence>
<dbReference type="eggNOG" id="COG3948">
    <property type="taxonomic scope" value="Bacteria"/>
</dbReference>
<feature type="non-terminal residue" evidence="1">
    <location>
        <position position="132"/>
    </location>
</feature>
<reference evidence="1 2" key="1">
    <citation type="submission" date="2014-06" db="EMBL/GenBank/DDBJ databases">
        <title>Whole Genome Sequences of Three Symbiotic Endozoicomonas Bacteria.</title>
        <authorList>
            <person name="Neave M.J."/>
            <person name="Apprill A."/>
            <person name="Voolstra C.R."/>
        </authorList>
    </citation>
    <scope>NUCLEOTIDE SEQUENCE [LARGE SCALE GENOMIC DNA]</scope>
    <source>
        <strain evidence="1 2">LMG 24815</strain>
    </source>
</reference>
<accession>A0A081MYL0</accession>
<dbReference type="AlphaFoldDB" id="A0A081MYL0"/>
<dbReference type="RefSeq" id="WP_034879977.1">
    <property type="nucleotide sequence ID" value="NZ_JOKG01000009.1"/>
</dbReference>
<gene>
    <name evidence="1" type="ORF">GZ77_26070</name>
</gene>
<keyword evidence="2" id="KW-1185">Reference proteome</keyword>
<evidence type="ECO:0000313" key="2">
    <source>
        <dbReference type="Proteomes" id="UP000028006"/>
    </source>
</evidence>
<evidence type="ECO:0000313" key="1">
    <source>
        <dbReference type="EMBL" id="KEQ11283.1"/>
    </source>
</evidence>